<keyword evidence="3" id="KW-0408">Iron</keyword>
<dbReference type="InterPro" id="IPR047057">
    <property type="entry name" value="MerR_fam"/>
</dbReference>
<sequence length="147" mass="16356">MLNKKLGVGFVAKRCGVNVSTLHFYEQKGLIYSNRNQGNQRRYKPDVIRRVAIIKAAQKLGIGLTDIKRAFSVLPDKATPNKQQWAAMSASWQQTLNDKISYMQRLRDSLDRCIGCGCLSMQSCPIYNPEDILASKGPGPVILDASP</sequence>
<dbReference type="SMART" id="SM00422">
    <property type="entry name" value="HTH_MERR"/>
    <property type="match status" value="1"/>
</dbReference>
<evidence type="ECO:0000256" key="1">
    <source>
        <dbReference type="ARBA" id="ARBA00014474"/>
    </source>
</evidence>
<evidence type="ECO:0000256" key="4">
    <source>
        <dbReference type="ARBA" id="ARBA00023014"/>
    </source>
</evidence>
<dbReference type="GO" id="GO:0003700">
    <property type="term" value="F:DNA-binding transcription factor activity"/>
    <property type="evidence" value="ECO:0007669"/>
    <property type="project" value="InterPro"/>
</dbReference>
<protein>
    <recommendedName>
        <fullName evidence="1">Redox-sensitive transcriptional activator SoxR</fullName>
    </recommendedName>
</protein>
<dbReference type="PROSITE" id="PS00552">
    <property type="entry name" value="HTH_MERR_1"/>
    <property type="match status" value="1"/>
</dbReference>
<organism evidence="7 8">
    <name type="scientific">SAR92 bacterium BACL26 MAG-121220-bin70</name>
    <dbReference type="NCBI Taxonomy" id="1655626"/>
    <lineage>
        <taxon>Bacteria</taxon>
        <taxon>Pseudomonadati</taxon>
        <taxon>Pseudomonadota</taxon>
        <taxon>Gammaproteobacteria</taxon>
        <taxon>Cellvibrionales</taxon>
        <taxon>Porticoccaceae</taxon>
        <taxon>SAR92 clade</taxon>
    </lineage>
</organism>
<dbReference type="GO" id="GO:0003677">
    <property type="term" value="F:DNA binding"/>
    <property type="evidence" value="ECO:0007669"/>
    <property type="project" value="UniProtKB-KW"/>
</dbReference>
<dbReference type="Pfam" id="PF13411">
    <property type="entry name" value="MerR_1"/>
    <property type="match status" value="1"/>
</dbReference>
<accession>A0A0R2U3D0</accession>
<proteinExistence type="predicted"/>
<keyword evidence="2" id="KW-0479">Metal-binding</keyword>
<dbReference type="AlphaFoldDB" id="A0A0R2U3D0"/>
<comment type="caution">
    <text evidence="7">The sequence shown here is derived from an EMBL/GenBank/DDBJ whole genome shotgun (WGS) entry which is preliminary data.</text>
</comment>
<dbReference type="InterPro" id="IPR009061">
    <property type="entry name" value="DNA-bd_dom_put_sf"/>
</dbReference>
<evidence type="ECO:0000256" key="3">
    <source>
        <dbReference type="ARBA" id="ARBA00023004"/>
    </source>
</evidence>
<dbReference type="Proteomes" id="UP000051213">
    <property type="component" value="Unassembled WGS sequence"/>
</dbReference>
<dbReference type="InterPro" id="IPR010211">
    <property type="entry name" value="Redox-sen_tscrpt-act_SoxR"/>
</dbReference>
<name>A0A0R2U3D0_9GAMM</name>
<dbReference type="PANTHER" id="PTHR30204:SF0">
    <property type="entry name" value="REDOX-SENSITIVE TRANSCRIPTIONAL ACTIVATOR SOXR"/>
    <property type="match status" value="1"/>
</dbReference>
<keyword evidence="2" id="KW-0001">2Fe-2S</keyword>
<dbReference type="CDD" id="cd01110">
    <property type="entry name" value="HTH_SoxR"/>
    <property type="match status" value="1"/>
</dbReference>
<feature type="domain" description="HTH merR-type" evidence="6">
    <location>
        <begin position="5"/>
        <end position="73"/>
    </location>
</feature>
<evidence type="ECO:0000313" key="8">
    <source>
        <dbReference type="Proteomes" id="UP000051213"/>
    </source>
</evidence>
<keyword evidence="5" id="KW-0238">DNA-binding</keyword>
<dbReference type="InterPro" id="IPR000551">
    <property type="entry name" value="MerR-type_HTH_dom"/>
</dbReference>
<evidence type="ECO:0000256" key="5">
    <source>
        <dbReference type="ARBA" id="ARBA00023125"/>
    </source>
</evidence>
<dbReference type="NCBIfam" id="TIGR01950">
    <property type="entry name" value="SoxR"/>
    <property type="match status" value="1"/>
</dbReference>
<dbReference type="Gene3D" id="1.10.1660.10">
    <property type="match status" value="1"/>
</dbReference>
<keyword evidence="4" id="KW-0411">Iron-sulfur</keyword>
<dbReference type="SUPFAM" id="SSF46955">
    <property type="entry name" value="Putative DNA-binding domain"/>
    <property type="match status" value="1"/>
</dbReference>
<gene>
    <name evidence="7" type="ORF">ABS24_02985</name>
</gene>
<evidence type="ECO:0000313" key="7">
    <source>
        <dbReference type="EMBL" id="KRO93980.1"/>
    </source>
</evidence>
<dbReference type="EMBL" id="LICA01000190">
    <property type="protein sequence ID" value="KRO93980.1"/>
    <property type="molecule type" value="Genomic_DNA"/>
</dbReference>
<evidence type="ECO:0000256" key="2">
    <source>
        <dbReference type="ARBA" id="ARBA00022714"/>
    </source>
</evidence>
<dbReference type="PRINTS" id="PR00040">
    <property type="entry name" value="HTHMERR"/>
</dbReference>
<evidence type="ECO:0000259" key="6">
    <source>
        <dbReference type="PROSITE" id="PS50937"/>
    </source>
</evidence>
<dbReference type="PROSITE" id="PS50937">
    <property type="entry name" value="HTH_MERR_2"/>
    <property type="match status" value="1"/>
</dbReference>
<dbReference type="PANTHER" id="PTHR30204">
    <property type="entry name" value="REDOX-CYCLING DRUG-SENSING TRANSCRIPTIONAL ACTIVATOR SOXR"/>
    <property type="match status" value="1"/>
</dbReference>
<reference evidence="7 8" key="1">
    <citation type="submission" date="2015-10" db="EMBL/GenBank/DDBJ databases">
        <title>Metagenome-Assembled Genomes uncover a global brackish microbiome.</title>
        <authorList>
            <person name="Hugerth L.W."/>
            <person name="Larsson J."/>
            <person name="Alneberg J."/>
            <person name="Lindh M.V."/>
            <person name="Legrand C."/>
            <person name="Pinhassi J."/>
            <person name="Andersson A.F."/>
        </authorList>
    </citation>
    <scope>NUCLEOTIDE SEQUENCE [LARGE SCALE GENOMIC DNA]</scope>
    <source>
        <strain evidence="7">BACL26 MAG-121220-bin70</strain>
    </source>
</reference>
<dbReference type="GO" id="GO:0006979">
    <property type="term" value="P:response to oxidative stress"/>
    <property type="evidence" value="ECO:0007669"/>
    <property type="project" value="InterPro"/>
</dbReference>
<dbReference type="GO" id="GO:0051537">
    <property type="term" value="F:2 iron, 2 sulfur cluster binding"/>
    <property type="evidence" value="ECO:0007669"/>
    <property type="project" value="UniProtKB-KW"/>
</dbReference>